<dbReference type="RefSeq" id="WP_089330114.1">
    <property type="nucleotide sequence ID" value="NZ_FZOR01000045.1"/>
</dbReference>
<dbReference type="EMBL" id="FZOR01000045">
    <property type="protein sequence ID" value="SNT56701.1"/>
    <property type="molecule type" value="Genomic_DNA"/>
</dbReference>
<dbReference type="Proteomes" id="UP000198318">
    <property type="component" value="Unassembled WGS sequence"/>
</dbReference>
<gene>
    <name evidence="1" type="ORF">SAMN05443665_104574</name>
</gene>
<keyword evidence="2" id="KW-1185">Reference proteome</keyword>
<name>A0A239NP58_9ACTN</name>
<dbReference type="OrthoDB" id="3477536at2"/>
<dbReference type="AlphaFoldDB" id="A0A239NP58"/>
<proteinExistence type="predicted"/>
<organism evidence="1 2">
    <name type="scientific">Actinomadura meyerae</name>
    <dbReference type="NCBI Taxonomy" id="240840"/>
    <lineage>
        <taxon>Bacteria</taxon>
        <taxon>Bacillati</taxon>
        <taxon>Actinomycetota</taxon>
        <taxon>Actinomycetes</taxon>
        <taxon>Streptosporangiales</taxon>
        <taxon>Thermomonosporaceae</taxon>
        <taxon>Actinomadura</taxon>
    </lineage>
</organism>
<evidence type="ECO:0000313" key="1">
    <source>
        <dbReference type="EMBL" id="SNT56701.1"/>
    </source>
</evidence>
<sequence>MANQPAPGARDLFPHVSVINSPGNPLHGEVVMSPRVMGLLIAPSVEEFTAFWDENAERVKDAMKAGRNEFPKHWQRWARRRSNELQARYGSTSFVDILRGLQRDYGVLPTGGEL</sequence>
<accession>A0A239NP58</accession>
<evidence type="ECO:0000313" key="2">
    <source>
        <dbReference type="Proteomes" id="UP000198318"/>
    </source>
</evidence>
<protein>
    <submittedName>
        <fullName evidence="1">Uncharacterized protein</fullName>
    </submittedName>
</protein>
<reference evidence="1 2" key="1">
    <citation type="submission" date="2017-06" db="EMBL/GenBank/DDBJ databases">
        <authorList>
            <person name="Kim H.J."/>
            <person name="Triplett B.A."/>
        </authorList>
    </citation>
    <scope>NUCLEOTIDE SEQUENCE [LARGE SCALE GENOMIC DNA]</scope>
    <source>
        <strain evidence="1 2">DSM 44715</strain>
    </source>
</reference>